<feature type="non-terminal residue" evidence="1">
    <location>
        <position position="271"/>
    </location>
</feature>
<proteinExistence type="predicted"/>
<accession>A0AAV5X2K7</accession>
<dbReference type="Proteomes" id="UP001432322">
    <property type="component" value="Unassembled WGS sequence"/>
</dbReference>
<name>A0AAV5X2K7_9BILA</name>
<protein>
    <recommendedName>
        <fullName evidence="3">MAM domain-containing protein</fullName>
    </recommendedName>
</protein>
<keyword evidence="2" id="KW-1185">Reference proteome</keyword>
<organism evidence="1 2">
    <name type="scientific">Pristionchus fissidentatus</name>
    <dbReference type="NCBI Taxonomy" id="1538716"/>
    <lineage>
        <taxon>Eukaryota</taxon>
        <taxon>Metazoa</taxon>
        <taxon>Ecdysozoa</taxon>
        <taxon>Nematoda</taxon>
        <taxon>Chromadorea</taxon>
        <taxon>Rhabditida</taxon>
        <taxon>Rhabditina</taxon>
        <taxon>Diplogasteromorpha</taxon>
        <taxon>Diplogasteroidea</taxon>
        <taxon>Neodiplogasteridae</taxon>
        <taxon>Pristionchus</taxon>
    </lineage>
</organism>
<dbReference type="EMBL" id="BTSY01000007">
    <property type="protein sequence ID" value="GMT36069.1"/>
    <property type="molecule type" value="Genomic_DNA"/>
</dbReference>
<evidence type="ECO:0008006" key="3">
    <source>
        <dbReference type="Google" id="ProtNLM"/>
    </source>
</evidence>
<evidence type="ECO:0000313" key="2">
    <source>
        <dbReference type="Proteomes" id="UP001432322"/>
    </source>
</evidence>
<dbReference type="AlphaFoldDB" id="A0AAV5X2K7"/>
<comment type="caution">
    <text evidence="1">The sequence shown here is derived from an EMBL/GenBank/DDBJ whole genome shotgun (WGS) entry which is preliminary data.</text>
</comment>
<dbReference type="Gene3D" id="2.60.120.200">
    <property type="match status" value="1"/>
</dbReference>
<gene>
    <name evidence="1" type="ORF">PFISCL1PPCAC_27366</name>
</gene>
<evidence type="ECO:0000313" key="1">
    <source>
        <dbReference type="EMBL" id="GMT36069.1"/>
    </source>
</evidence>
<sequence length="271" mass="29825">LLLVQCAVEINVEEMSNSVSSCLSNPHLPCSVASSQSSCRLSHASFQRDIYATGQYQGFLGDRVQARAYSELRSDNEFAISDEELQCTNVTTCTWHNEKGDQLDWVAGFGDVAPNKLNLITGSSIMPGSNFFLLASDTRPPTFAGSLISRAIACQPSSGLLSFRYWRSRSRIIGQEPDLDVCTRRVPDSTLENCLTIETTPNHTILASIPPIFEPFELVIRGYGFENEPEGGLIILDSIDYFAQLDTAENCAVREHNTIPPEAIEESTPLP</sequence>
<feature type="non-terminal residue" evidence="1">
    <location>
        <position position="1"/>
    </location>
</feature>
<reference evidence="1" key="1">
    <citation type="submission" date="2023-10" db="EMBL/GenBank/DDBJ databases">
        <title>Genome assembly of Pristionchus species.</title>
        <authorList>
            <person name="Yoshida K."/>
            <person name="Sommer R.J."/>
        </authorList>
    </citation>
    <scope>NUCLEOTIDE SEQUENCE</scope>
    <source>
        <strain evidence="1">RS5133</strain>
    </source>
</reference>